<evidence type="ECO:0000313" key="1">
    <source>
        <dbReference type="EMBL" id="TNN59935.1"/>
    </source>
</evidence>
<dbReference type="EMBL" id="SRLO01000344">
    <property type="protein sequence ID" value="TNN59935.1"/>
    <property type="molecule type" value="Genomic_DNA"/>
</dbReference>
<dbReference type="AlphaFoldDB" id="A0A4Z2H3R0"/>
<proteinExistence type="predicted"/>
<organism evidence="1 2">
    <name type="scientific">Liparis tanakae</name>
    <name type="common">Tanaka's snailfish</name>
    <dbReference type="NCBI Taxonomy" id="230148"/>
    <lineage>
        <taxon>Eukaryota</taxon>
        <taxon>Metazoa</taxon>
        <taxon>Chordata</taxon>
        <taxon>Craniata</taxon>
        <taxon>Vertebrata</taxon>
        <taxon>Euteleostomi</taxon>
        <taxon>Actinopterygii</taxon>
        <taxon>Neopterygii</taxon>
        <taxon>Teleostei</taxon>
        <taxon>Neoteleostei</taxon>
        <taxon>Acanthomorphata</taxon>
        <taxon>Eupercaria</taxon>
        <taxon>Perciformes</taxon>
        <taxon>Cottioidei</taxon>
        <taxon>Cottales</taxon>
        <taxon>Liparidae</taxon>
        <taxon>Liparis</taxon>
    </lineage>
</organism>
<sequence>MILKYWGLRVQTDLYLTTSSLRMSIRCCSMERKSGSALLSFTILCTILNTSPTSVYSYRGAGLVPASVFDGGVLVLGESIGFGDQVPSRSGVKPLTVTIHVADPVKANDPYTLQCNVALVHTP</sequence>
<accession>A0A4Z2H3R0</accession>
<dbReference type="Proteomes" id="UP000314294">
    <property type="component" value="Unassembled WGS sequence"/>
</dbReference>
<keyword evidence="2" id="KW-1185">Reference proteome</keyword>
<comment type="caution">
    <text evidence="1">The sequence shown here is derived from an EMBL/GenBank/DDBJ whole genome shotgun (WGS) entry which is preliminary data.</text>
</comment>
<protein>
    <submittedName>
        <fullName evidence="1">Uncharacterized protein</fullName>
    </submittedName>
</protein>
<name>A0A4Z2H3R0_9TELE</name>
<gene>
    <name evidence="1" type="ORF">EYF80_029839</name>
</gene>
<evidence type="ECO:0000313" key="2">
    <source>
        <dbReference type="Proteomes" id="UP000314294"/>
    </source>
</evidence>
<reference evidence="1 2" key="1">
    <citation type="submission" date="2019-03" db="EMBL/GenBank/DDBJ databases">
        <title>First draft genome of Liparis tanakae, snailfish: a comprehensive survey of snailfish specific genes.</title>
        <authorList>
            <person name="Kim W."/>
            <person name="Song I."/>
            <person name="Jeong J.-H."/>
            <person name="Kim D."/>
            <person name="Kim S."/>
            <person name="Ryu S."/>
            <person name="Song J.Y."/>
            <person name="Lee S.K."/>
        </authorList>
    </citation>
    <scope>NUCLEOTIDE SEQUENCE [LARGE SCALE GENOMIC DNA]</scope>
    <source>
        <tissue evidence="1">Muscle</tissue>
    </source>
</reference>